<protein>
    <submittedName>
        <fullName evidence="6">ABC-type cobalt transport system, ATPase component</fullName>
        <ecNumber evidence="6">3.6.3.-</ecNumber>
    </submittedName>
</protein>
<name>A0A6H9XK64_9CORY</name>
<proteinExistence type="inferred from homology"/>
<keyword evidence="6" id="KW-0378">Hydrolase</keyword>
<dbReference type="SMART" id="SM00382">
    <property type="entry name" value="AAA"/>
    <property type="match status" value="1"/>
</dbReference>
<evidence type="ECO:0000256" key="4">
    <source>
        <dbReference type="ARBA" id="ARBA00022840"/>
    </source>
</evidence>
<sequence length="369" mass="40482">MKRHLVIGDGLSSWASELVDAAPRGQVAYLGADATCHLTYLRDTVIEEVAFGLEQRGIHPDIMLDQVTAILTDLNLMDLAEAHPTRLSGGQTRRVALASVLVLQADTLILDDPWAGLDTTSCKQVCDILDRYPGDIIAVAHSLPPIDHHFGCFELRDGTMVPYTGHHPPPQLPPCAPTGDIIDLGDVAGRREPPRRRWWQFTTPTEPGFTTPPLHLRLERGEICWLRGPNGVGKTTLLHTLALTPQPASISLQTQRACDQVTETTLRDFIGGEPAGALASIDLETHPLDLTPTMLRLAQVEKVFNQGTDVVLLDEPDVGLDYPGRTQLHRLIHHHLHGNRPPAIIMTCHDPTLMAEVSQYATVRELALA</sequence>
<dbReference type="Pfam" id="PF00005">
    <property type="entry name" value="ABC_tran"/>
    <property type="match status" value="2"/>
</dbReference>
<evidence type="ECO:0000259" key="5">
    <source>
        <dbReference type="SMART" id="SM00382"/>
    </source>
</evidence>
<evidence type="ECO:0000256" key="3">
    <source>
        <dbReference type="ARBA" id="ARBA00022741"/>
    </source>
</evidence>
<dbReference type="RefSeq" id="WP_005526988.1">
    <property type="nucleotide sequence ID" value="NZ_CP050134.2"/>
</dbReference>
<dbReference type="Proteomes" id="UP000249886">
    <property type="component" value="Unassembled WGS sequence"/>
</dbReference>
<dbReference type="GeneID" id="84575011"/>
<evidence type="ECO:0000313" key="6">
    <source>
        <dbReference type="EMBL" id="SPW29785.1"/>
    </source>
</evidence>
<dbReference type="GO" id="GO:0016887">
    <property type="term" value="F:ATP hydrolysis activity"/>
    <property type="evidence" value="ECO:0007669"/>
    <property type="project" value="InterPro"/>
</dbReference>
<dbReference type="GO" id="GO:0005524">
    <property type="term" value="F:ATP binding"/>
    <property type="evidence" value="ECO:0007669"/>
    <property type="project" value="UniProtKB-KW"/>
</dbReference>
<feature type="domain" description="AAA+ ATPase" evidence="5">
    <location>
        <begin position="220"/>
        <end position="368"/>
    </location>
</feature>
<organism evidence="6 7">
    <name type="scientific">Corynebacterium matruchotii</name>
    <dbReference type="NCBI Taxonomy" id="43768"/>
    <lineage>
        <taxon>Bacteria</taxon>
        <taxon>Bacillati</taxon>
        <taxon>Actinomycetota</taxon>
        <taxon>Actinomycetes</taxon>
        <taxon>Mycobacteriales</taxon>
        <taxon>Corynebacteriaceae</taxon>
        <taxon>Corynebacterium</taxon>
    </lineage>
</organism>
<dbReference type="InterPro" id="IPR003593">
    <property type="entry name" value="AAA+_ATPase"/>
</dbReference>
<evidence type="ECO:0000256" key="2">
    <source>
        <dbReference type="ARBA" id="ARBA00022448"/>
    </source>
</evidence>
<keyword evidence="3" id="KW-0547">Nucleotide-binding</keyword>
<dbReference type="PANTHER" id="PTHR43553">
    <property type="entry name" value="HEAVY METAL TRANSPORTER"/>
    <property type="match status" value="1"/>
</dbReference>
<dbReference type="GO" id="GO:0043190">
    <property type="term" value="C:ATP-binding cassette (ABC) transporter complex"/>
    <property type="evidence" value="ECO:0007669"/>
    <property type="project" value="TreeGrafter"/>
</dbReference>
<dbReference type="InterPro" id="IPR027417">
    <property type="entry name" value="P-loop_NTPase"/>
</dbReference>
<keyword evidence="2" id="KW-0813">Transport</keyword>
<dbReference type="Gene3D" id="3.40.50.300">
    <property type="entry name" value="P-loop containing nucleotide triphosphate hydrolases"/>
    <property type="match status" value="3"/>
</dbReference>
<dbReference type="EC" id="3.6.3.-" evidence="6"/>
<comment type="similarity">
    <text evidence="1">Belongs to the ABC transporter superfamily.</text>
</comment>
<gene>
    <name evidence="6" type="primary">ykoD_2</name>
    <name evidence="6" type="ORF">NCTC10254_01713</name>
</gene>
<evidence type="ECO:0000256" key="1">
    <source>
        <dbReference type="ARBA" id="ARBA00005417"/>
    </source>
</evidence>
<dbReference type="SUPFAM" id="SSF52540">
    <property type="entry name" value="P-loop containing nucleoside triphosphate hydrolases"/>
    <property type="match status" value="2"/>
</dbReference>
<reference evidence="6 7" key="1">
    <citation type="submission" date="2018-06" db="EMBL/GenBank/DDBJ databases">
        <authorList>
            <consortium name="Pathogen Informatics"/>
            <person name="Doyle S."/>
        </authorList>
    </citation>
    <scope>NUCLEOTIDE SEQUENCE [LARGE SCALE GENOMIC DNA]</scope>
    <source>
        <strain evidence="6 7">NCTC10254</strain>
    </source>
</reference>
<dbReference type="InterPro" id="IPR003439">
    <property type="entry name" value="ABC_transporter-like_ATP-bd"/>
</dbReference>
<dbReference type="EMBL" id="UARK01000018">
    <property type="protein sequence ID" value="SPW29785.1"/>
    <property type="molecule type" value="Genomic_DNA"/>
</dbReference>
<dbReference type="AlphaFoldDB" id="A0A6H9XK64"/>
<comment type="caution">
    <text evidence="6">The sequence shown here is derived from an EMBL/GenBank/DDBJ whole genome shotgun (WGS) entry which is preliminary data.</text>
</comment>
<keyword evidence="4" id="KW-0067">ATP-binding</keyword>
<accession>A0A6H9XK64</accession>
<dbReference type="InterPro" id="IPR050095">
    <property type="entry name" value="ECF_ABC_transporter_ATP-bd"/>
</dbReference>
<dbReference type="GO" id="GO:0042626">
    <property type="term" value="F:ATPase-coupled transmembrane transporter activity"/>
    <property type="evidence" value="ECO:0007669"/>
    <property type="project" value="TreeGrafter"/>
</dbReference>
<evidence type="ECO:0000313" key="7">
    <source>
        <dbReference type="Proteomes" id="UP000249886"/>
    </source>
</evidence>